<keyword evidence="7" id="KW-0408">Iron</keyword>
<dbReference type="PROSITE" id="PS51918">
    <property type="entry name" value="RADICAL_SAM"/>
    <property type="match status" value="1"/>
</dbReference>
<dbReference type="SFLD" id="SFLDS00029">
    <property type="entry name" value="Radical_SAM"/>
    <property type="match status" value="1"/>
</dbReference>
<evidence type="ECO:0000256" key="7">
    <source>
        <dbReference type="ARBA" id="ARBA00023004"/>
    </source>
</evidence>
<keyword evidence="5" id="KW-0479">Metal-binding</keyword>
<dbReference type="Gene3D" id="3.20.20.70">
    <property type="entry name" value="Aldolase class I"/>
    <property type="match status" value="1"/>
</dbReference>
<dbReference type="InterPro" id="IPR013785">
    <property type="entry name" value="Aldolase_TIM"/>
</dbReference>
<evidence type="ECO:0000256" key="10">
    <source>
        <dbReference type="ARBA" id="ARBA00023150"/>
    </source>
</evidence>
<dbReference type="GO" id="GO:0005525">
    <property type="term" value="F:GTP binding"/>
    <property type="evidence" value="ECO:0007669"/>
    <property type="project" value="UniProtKB-KW"/>
</dbReference>
<dbReference type="GO" id="GO:0061798">
    <property type="term" value="F:GTP 3',8'-cyclase activity"/>
    <property type="evidence" value="ECO:0007669"/>
    <property type="project" value="UniProtKB-EC"/>
</dbReference>
<evidence type="ECO:0000256" key="5">
    <source>
        <dbReference type="ARBA" id="ARBA00022723"/>
    </source>
</evidence>
<keyword evidence="3" id="KW-0004">4Fe-4S</keyword>
<dbReference type="SFLD" id="SFLDG01067">
    <property type="entry name" value="SPASM/twitch_domain_containing"/>
    <property type="match status" value="1"/>
</dbReference>
<dbReference type="AlphaFoldDB" id="A0A165LH75"/>
<keyword evidence="10" id="KW-0501">Molybdenum cofactor biosynthesis</keyword>
<evidence type="ECO:0000256" key="13">
    <source>
        <dbReference type="SAM" id="MobiDB-lite"/>
    </source>
</evidence>
<feature type="region of interest" description="Disordered" evidence="13">
    <location>
        <begin position="320"/>
        <end position="339"/>
    </location>
</feature>
<dbReference type="NCBIfam" id="TIGR02666">
    <property type="entry name" value="moaA"/>
    <property type="match status" value="1"/>
</dbReference>
<evidence type="ECO:0000256" key="2">
    <source>
        <dbReference type="ARBA" id="ARBA00012167"/>
    </source>
</evidence>
<proteinExistence type="predicted"/>
<dbReference type="InterPro" id="IPR040064">
    <property type="entry name" value="MoaA-like"/>
</dbReference>
<dbReference type="InterPro" id="IPR050105">
    <property type="entry name" value="MoCo_biosynth_MoaA/MoaC"/>
</dbReference>
<dbReference type="CDD" id="cd01335">
    <property type="entry name" value="Radical_SAM"/>
    <property type="match status" value="1"/>
</dbReference>
<evidence type="ECO:0000313" key="15">
    <source>
        <dbReference type="EMBL" id="KZK74039.1"/>
    </source>
</evidence>
<keyword evidence="9" id="KW-0342">GTP-binding</keyword>
<dbReference type="SFLD" id="SFLDG01386">
    <property type="entry name" value="main_SPASM_domain-containing"/>
    <property type="match status" value="1"/>
</dbReference>
<dbReference type="Pfam" id="PF04055">
    <property type="entry name" value="Radical_SAM"/>
    <property type="match status" value="1"/>
</dbReference>
<keyword evidence="11" id="KW-0456">Lyase</keyword>
<gene>
    <name evidence="15" type="ORF">A3K90_07420</name>
</gene>
<evidence type="ECO:0000313" key="16">
    <source>
        <dbReference type="Proteomes" id="UP000076481"/>
    </source>
</evidence>
<dbReference type="PROSITE" id="PS01305">
    <property type="entry name" value="MOAA_NIFB_PQQE"/>
    <property type="match status" value="1"/>
</dbReference>
<comment type="catalytic activity">
    <reaction evidence="12">
        <text>GTP + AH2 + S-adenosyl-L-methionine = (8S)-3',8-cyclo-7,8-dihydroguanosine 5'-triphosphate + 5'-deoxyadenosine + L-methionine + A + H(+)</text>
        <dbReference type="Rhea" id="RHEA:49576"/>
        <dbReference type="ChEBI" id="CHEBI:13193"/>
        <dbReference type="ChEBI" id="CHEBI:15378"/>
        <dbReference type="ChEBI" id="CHEBI:17319"/>
        <dbReference type="ChEBI" id="CHEBI:17499"/>
        <dbReference type="ChEBI" id="CHEBI:37565"/>
        <dbReference type="ChEBI" id="CHEBI:57844"/>
        <dbReference type="ChEBI" id="CHEBI:59789"/>
        <dbReference type="ChEBI" id="CHEBI:131766"/>
        <dbReference type="EC" id="4.1.99.22"/>
    </reaction>
</comment>
<evidence type="ECO:0000256" key="6">
    <source>
        <dbReference type="ARBA" id="ARBA00022741"/>
    </source>
</evidence>
<dbReference type="GO" id="GO:0051539">
    <property type="term" value="F:4 iron, 4 sulfur cluster binding"/>
    <property type="evidence" value="ECO:0007669"/>
    <property type="project" value="UniProtKB-KW"/>
</dbReference>
<comment type="cofactor">
    <cofactor evidence="1">
        <name>[4Fe-4S] cluster</name>
        <dbReference type="ChEBI" id="CHEBI:49883"/>
    </cofactor>
</comment>
<dbReference type="PANTHER" id="PTHR22960">
    <property type="entry name" value="MOLYBDOPTERIN COFACTOR SYNTHESIS PROTEIN A"/>
    <property type="match status" value="1"/>
</dbReference>
<evidence type="ECO:0000256" key="11">
    <source>
        <dbReference type="ARBA" id="ARBA00023239"/>
    </source>
</evidence>
<dbReference type="InterPro" id="IPR058240">
    <property type="entry name" value="rSAM_sf"/>
</dbReference>
<evidence type="ECO:0000256" key="4">
    <source>
        <dbReference type="ARBA" id="ARBA00022691"/>
    </source>
</evidence>
<dbReference type="RefSeq" id="WP_303681859.1">
    <property type="nucleotide sequence ID" value="NZ_LVWG01000032.1"/>
</dbReference>
<dbReference type="CDD" id="cd21117">
    <property type="entry name" value="Twitch_MoaA"/>
    <property type="match status" value="1"/>
</dbReference>
<feature type="domain" description="Radical SAM core" evidence="14">
    <location>
        <begin position="14"/>
        <end position="227"/>
    </location>
</feature>
<dbReference type="SMART" id="SM00729">
    <property type="entry name" value="Elp3"/>
    <property type="match status" value="1"/>
</dbReference>
<sequence length="339" mass="38104">MSLTEQNISQLEDRFQRRITYARIALTRLCNLRCSYCMREEHESGTAAAMMSFSEVKAIIRALAAVGVKKVRLTGGEPLLRHDIADIVLMAKQTPGIEKVTLTTNGLLLDRHLDRLLEAGIDAINISIDSLQPERYQAITRRDEFARVKSNLDRLIGIGSVPVKVNVVMLRGINDDELPAFIELTRLNPVTVRFMELQPFDDHQIWRTGKFLGMDKIRQQLFSLYPEMEELQGSGTQYFSFRLPNHKGSTAIIPAYTRNFCNRCNRIRITAGGTAMSCLYEKEGVDLLQALRNEAGTDESRNEALMHCLRECILHKPEDGRKVKDAGSSAGTSMSEIGG</sequence>
<feature type="compositionally biased region" description="Polar residues" evidence="13">
    <location>
        <begin position="329"/>
        <end position="339"/>
    </location>
</feature>
<evidence type="ECO:0000256" key="1">
    <source>
        <dbReference type="ARBA" id="ARBA00001966"/>
    </source>
</evidence>
<keyword evidence="6" id="KW-0547">Nucleotide-binding</keyword>
<dbReference type="SFLD" id="SFLDG01383">
    <property type="entry name" value="cyclic_pyranopterin_phosphate"/>
    <property type="match status" value="1"/>
</dbReference>
<dbReference type="PANTHER" id="PTHR22960:SF0">
    <property type="entry name" value="MOLYBDENUM COFACTOR BIOSYNTHESIS PROTEIN 1"/>
    <property type="match status" value="1"/>
</dbReference>
<dbReference type="GO" id="GO:0006777">
    <property type="term" value="P:Mo-molybdopterin cofactor biosynthetic process"/>
    <property type="evidence" value="ECO:0007669"/>
    <property type="project" value="UniProtKB-KW"/>
</dbReference>
<protein>
    <recommendedName>
        <fullName evidence="2">GTP 3',8-cyclase</fullName>
        <ecNumber evidence="2">4.1.99.22</ecNumber>
    </recommendedName>
</protein>
<dbReference type="InterPro" id="IPR000385">
    <property type="entry name" value="MoaA_NifB_PqqE_Fe-S-bd_CS"/>
</dbReference>
<comment type="caution">
    <text evidence="15">The sequence shown here is derived from an EMBL/GenBank/DDBJ whole genome shotgun (WGS) entry which is preliminary data.</text>
</comment>
<dbReference type="EC" id="4.1.99.22" evidence="2"/>
<keyword evidence="8" id="KW-0411">Iron-sulfur</keyword>
<evidence type="ECO:0000256" key="9">
    <source>
        <dbReference type="ARBA" id="ARBA00023134"/>
    </source>
</evidence>
<dbReference type="GO" id="GO:0046872">
    <property type="term" value="F:metal ion binding"/>
    <property type="evidence" value="ECO:0007669"/>
    <property type="project" value="UniProtKB-KW"/>
</dbReference>
<dbReference type="UniPathway" id="UPA00344"/>
<evidence type="ECO:0000256" key="8">
    <source>
        <dbReference type="ARBA" id="ARBA00023014"/>
    </source>
</evidence>
<dbReference type="InterPro" id="IPR007197">
    <property type="entry name" value="rSAM"/>
</dbReference>
<dbReference type="InterPro" id="IPR006638">
    <property type="entry name" value="Elp3/MiaA/NifB-like_rSAM"/>
</dbReference>
<evidence type="ECO:0000259" key="14">
    <source>
        <dbReference type="PROSITE" id="PS51918"/>
    </source>
</evidence>
<dbReference type="Proteomes" id="UP000076481">
    <property type="component" value="Unassembled WGS sequence"/>
</dbReference>
<keyword evidence="4" id="KW-0949">S-adenosyl-L-methionine</keyword>
<dbReference type="EMBL" id="LVWG01000032">
    <property type="protein sequence ID" value="KZK74039.1"/>
    <property type="molecule type" value="Genomic_DNA"/>
</dbReference>
<dbReference type="InterPro" id="IPR010505">
    <property type="entry name" value="MoaA_twitch"/>
</dbReference>
<name>A0A165LH75_PELLU</name>
<dbReference type="Pfam" id="PF06463">
    <property type="entry name" value="Mob_synth_C"/>
    <property type="match status" value="1"/>
</dbReference>
<organism evidence="15 16">
    <name type="scientific">Pelodictyon luteolum</name>
    <dbReference type="NCBI Taxonomy" id="1100"/>
    <lineage>
        <taxon>Bacteria</taxon>
        <taxon>Pseudomonadati</taxon>
        <taxon>Chlorobiota</taxon>
        <taxon>Chlorobiia</taxon>
        <taxon>Chlorobiales</taxon>
        <taxon>Chlorobiaceae</taxon>
        <taxon>Chlorobium/Pelodictyon group</taxon>
        <taxon>Pelodictyon</taxon>
    </lineage>
</organism>
<accession>A0A165LH75</accession>
<dbReference type="SUPFAM" id="SSF102114">
    <property type="entry name" value="Radical SAM enzymes"/>
    <property type="match status" value="1"/>
</dbReference>
<reference evidence="15 16" key="1">
    <citation type="submission" date="2016-03" db="EMBL/GenBank/DDBJ databases">
        <title>Speciation and ecological success in dimly lit waters: horizontal gene transfer in a green sulfur bacteria bloom unveiled by metagenomic assembly.</title>
        <authorList>
            <person name="Llorens-Mares T."/>
            <person name="Liu Z."/>
            <person name="Allen L.Z."/>
            <person name="Rusch D.B."/>
            <person name="Craig M.T."/>
            <person name="Dupont C.L."/>
            <person name="Bryant D.A."/>
            <person name="Casamayor E.O."/>
        </authorList>
    </citation>
    <scope>NUCLEOTIDE SEQUENCE [LARGE SCALE GENOMIC DNA]</scope>
    <source>
        <strain evidence="15">CIII</strain>
    </source>
</reference>
<dbReference type="GO" id="GO:0061799">
    <property type="term" value="F:cyclic pyranopterin monophosphate synthase activity"/>
    <property type="evidence" value="ECO:0007669"/>
    <property type="project" value="TreeGrafter"/>
</dbReference>
<dbReference type="InterPro" id="IPR013483">
    <property type="entry name" value="MoaA"/>
</dbReference>
<evidence type="ECO:0000256" key="3">
    <source>
        <dbReference type="ARBA" id="ARBA00022485"/>
    </source>
</evidence>
<evidence type="ECO:0000256" key="12">
    <source>
        <dbReference type="ARBA" id="ARBA00048697"/>
    </source>
</evidence>